<reference evidence="4" key="3">
    <citation type="submission" date="2025-09" db="UniProtKB">
        <authorList>
            <consortium name="Ensembl"/>
        </authorList>
    </citation>
    <scope>IDENTIFICATION</scope>
</reference>
<dbReference type="Pfam" id="PF00129">
    <property type="entry name" value="MHC_I"/>
    <property type="match status" value="1"/>
</dbReference>
<keyword evidence="2" id="KW-0393">Immunoglobulin domain</keyword>
<dbReference type="InterPro" id="IPR011161">
    <property type="entry name" value="MHC_I-like_Ag-recog"/>
</dbReference>
<feature type="domain" description="Immunoglobulin C1-set" evidence="3">
    <location>
        <begin position="201"/>
        <end position="273"/>
    </location>
</feature>
<dbReference type="Ensembl" id="ENSPNAT00000002982.2">
    <property type="protein sequence ID" value="ENSPNAP00000027292.2"/>
    <property type="gene ID" value="ENSPNAG00000012787.2"/>
</dbReference>
<keyword evidence="1" id="KW-0325">Glycoprotein</keyword>
<dbReference type="GO" id="GO:0006955">
    <property type="term" value="P:immune response"/>
    <property type="evidence" value="ECO:0007669"/>
    <property type="project" value="TreeGrafter"/>
</dbReference>
<protein>
    <recommendedName>
        <fullName evidence="3">Immunoglobulin C1-set domain-containing protein</fullName>
    </recommendedName>
</protein>
<dbReference type="GeneTree" id="ENSGT01150000287002"/>
<proteinExistence type="predicted"/>
<dbReference type="PROSITE" id="PS00290">
    <property type="entry name" value="IG_MHC"/>
    <property type="match status" value="1"/>
</dbReference>
<dbReference type="AlphaFoldDB" id="A0A3B4DSD6"/>
<evidence type="ECO:0000256" key="1">
    <source>
        <dbReference type="ARBA" id="ARBA00023180"/>
    </source>
</evidence>
<dbReference type="Gene3D" id="2.60.40.10">
    <property type="entry name" value="Immunoglobulins"/>
    <property type="match status" value="1"/>
</dbReference>
<evidence type="ECO:0000256" key="2">
    <source>
        <dbReference type="ARBA" id="ARBA00023319"/>
    </source>
</evidence>
<evidence type="ECO:0000259" key="3">
    <source>
        <dbReference type="SMART" id="SM00407"/>
    </source>
</evidence>
<dbReference type="Pfam" id="PF07654">
    <property type="entry name" value="C1-set"/>
    <property type="match status" value="1"/>
</dbReference>
<dbReference type="Gene3D" id="3.30.500.10">
    <property type="entry name" value="MHC class I-like antigen recognition-like"/>
    <property type="match status" value="1"/>
</dbReference>
<reference evidence="4 5" key="1">
    <citation type="submission" date="2020-10" db="EMBL/GenBank/DDBJ databases">
        <title>Pygocentrus nattereri (red-bellied piranha) genome, fPygNat1, primary haplotype.</title>
        <authorList>
            <person name="Myers G."/>
            <person name="Meyer A."/>
            <person name="Karagic N."/>
            <person name="Pippel M."/>
            <person name="Winkler S."/>
            <person name="Tracey A."/>
            <person name="Wood J."/>
            <person name="Formenti G."/>
            <person name="Howe K."/>
            <person name="Fedrigo O."/>
            <person name="Jarvis E.D."/>
        </authorList>
    </citation>
    <scope>NUCLEOTIDE SEQUENCE [LARGE SCALE GENOMIC DNA]</scope>
</reference>
<sequence length="285" mass="32708">MFLQSKHSLHYLYTIQSRNSTDRMYEFSAVTLLDDRQIDSYSSTDGVRTPKQDWLKEMKESEWTAGADKLKYDGQYLNKILDIQMKTFRHDESDGHTLQWRIGCEVETDSGGSLSVLNCINEYGYDGQNVTSYNWTSRRWSASVSQAKVLEEEWNAGPVDRRGEDCVEWLKKYLQYNTSDTKVTSLDVYMFANKSTTDSGLLTLTCLATGFYPKSVEMSVREFTTSLPEHLLTTSGVRPNDDGTYQLRKSVEIQEDEAADYDCYVTHSSLNTSVIKQWGEYICVT</sequence>
<evidence type="ECO:0000313" key="5">
    <source>
        <dbReference type="Proteomes" id="UP001501920"/>
    </source>
</evidence>
<dbReference type="InterPro" id="IPR036179">
    <property type="entry name" value="Ig-like_dom_sf"/>
</dbReference>
<keyword evidence="5" id="KW-1185">Reference proteome</keyword>
<dbReference type="GO" id="GO:0005615">
    <property type="term" value="C:extracellular space"/>
    <property type="evidence" value="ECO:0007669"/>
    <property type="project" value="TreeGrafter"/>
</dbReference>
<evidence type="ECO:0000313" key="4">
    <source>
        <dbReference type="Ensembl" id="ENSPNAP00000027292.2"/>
    </source>
</evidence>
<dbReference type="InterPro" id="IPR050208">
    <property type="entry name" value="MHC_class-I_related"/>
</dbReference>
<dbReference type="PANTHER" id="PTHR16675:SF193">
    <property type="entry name" value="LOC571647 PROTEIN-RELATED"/>
    <property type="match status" value="1"/>
</dbReference>
<dbReference type="InterPro" id="IPR003006">
    <property type="entry name" value="Ig/MHC_CS"/>
</dbReference>
<dbReference type="Proteomes" id="UP001501920">
    <property type="component" value="Chromosome 11"/>
</dbReference>
<dbReference type="InterPro" id="IPR011162">
    <property type="entry name" value="MHC_I/II-like_Ag-recog"/>
</dbReference>
<name>A0A3B4DSD6_PYGNA</name>
<dbReference type="InterPro" id="IPR003597">
    <property type="entry name" value="Ig_C1-set"/>
</dbReference>
<dbReference type="SMART" id="SM00407">
    <property type="entry name" value="IGc1"/>
    <property type="match status" value="1"/>
</dbReference>
<dbReference type="InterPro" id="IPR037055">
    <property type="entry name" value="MHC_I-like_Ag-recog_sf"/>
</dbReference>
<dbReference type="GO" id="GO:0009897">
    <property type="term" value="C:external side of plasma membrane"/>
    <property type="evidence" value="ECO:0007669"/>
    <property type="project" value="TreeGrafter"/>
</dbReference>
<organism evidence="4 5">
    <name type="scientific">Pygocentrus nattereri</name>
    <name type="common">Red-bellied piranha</name>
    <dbReference type="NCBI Taxonomy" id="42514"/>
    <lineage>
        <taxon>Eukaryota</taxon>
        <taxon>Metazoa</taxon>
        <taxon>Chordata</taxon>
        <taxon>Craniata</taxon>
        <taxon>Vertebrata</taxon>
        <taxon>Euteleostomi</taxon>
        <taxon>Actinopterygii</taxon>
        <taxon>Neopterygii</taxon>
        <taxon>Teleostei</taxon>
        <taxon>Ostariophysi</taxon>
        <taxon>Characiformes</taxon>
        <taxon>Characoidei</taxon>
        <taxon>Pygocentrus</taxon>
    </lineage>
</organism>
<dbReference type="PANTHER" id="PTHR16675">
    <property type="entry name" value="MHC CLASS I-RELATED"/>
    <property type="match status" value="1"/>
</dbReference>
<accession>A0A3B4DSD6</accession>
<dbReference type="SUPFAM" id="SSF48726">
    <property type="entry name" value="Immunoglobulin"/>
    <property type="match status" value="1"/>
</dbReference>
<dbReference type="InterPro" id="IPR013783">
    <property type="entry name" value="Ig-like_fold"/>
</dbReference>
<dbReference type="SUPFAM" id="SSF54452">
    <property type="entry name" value="MHC antigen-recognition domain"/>
    <property type="match status" value="1"/>
</dbReference>
<dbReference type="OMA" id="VEIDCIE"/>
<reference evidence="4" key="2">
    <citation type="submission" date="2025-08" db="UniProtKB">
        <authorList>
            <consortium name="Ensembl"/>
        </authorList>
    </citation>
    <scope>IDENTIFICATION</scope>
</reference>